<dbReference type="EMBL" id="JAAITT010000017">
    <property type="protein sequence ID" value="NSJ49676.1"/>
    <property type="molecule type" value="Genomic_DNA"/>
</dbReference>
<dbReference type="PIRSF" id="PIRSF004869">
    <property type="entry name" value="PflX_prd"/>
    <property type="match status" value="1"/>
</dbReference>
<evidence type="ECO:0000313" key="13">
    <source>
        <dbReference type="Proteomes" id="UP001299608"/>
    </source>
</evidence>
<dbReference type="PROSITE" id="PS01087">
    <property type="entry name" value="RADICAL_ACTIVATING"/>
    <property type="match status" value="1"/>
</dbReference>
<evidence type="ECO:0000256" key="1">
    <source>
        <dbReference type="ARBA" id="ARBA00009777"/>
    </source>
</evidence>
<dbReference type="InterPro" id="IPR001989">
    <property type="entry name" value="Radical_activat_CS"/>
</dbReference>
<comment type="cofactor">
    <cofactor evidence="8">
        <name>[4Fe-4S] cluster</name>
        <dbReference type="ChEBI" id="CHEBI:49883"/>
    </cofactor>
    <text evidence="8">Binds 1 [4Fe-4S] cluster. The cluster is coordinated with 3 cysteines and an exchangeable S-adenosyl-L-methionine.</text>
</comment>
<sequence length="311" mass="35095">MQHRTPISFDNYTSCSLCPRACKADRARAAGYCGCTHELKAARAALHHWEEPCISGPEKGPGGSGTVFFSGCTLRCCFCQNSELSSQNFGKELSTGHLARIFLDLQDKGAHNINLVTPTQYLPHITAALDLARPELTIPIVYNSGGYETVETILALKDYVDIWLPDFKYYDNRLALRYSHAGDYFERASLSILQMIRQTGAPVWQEADPSLMQKGVIIRHMVLPGHKDDSIALLHWIKENLPRDQYMISLMSQYTPCHRSSDFPGLNRRITTYEYNRVVDTALELGLTHGFMQQKSSAKEEYRPPFDLEGL</sequence>
<keyword evidence="2" id="KW-0004">4Fe-4S</keyword>
<dbReference type="Pfam" id="PF04055">
    <property type="entry name" value="Radical_SAM"/>
    <property type="match status" value="1"/>
</dbReference>
<dbReference type="InterPro" id="IPR013785">
    <property type="entry name" value="Aldolase_TIM"/>
</dbReference>
<feature type="binding site" evidence="8">
    <location>
        <position position="72"/>
    </location>
    <ligand>
        <name>[4Fe-4S] cluster</name>
        <dbReference type="ChEBI" id="CHEBI:49883"/>
        <note>4Fe-4S-S-AdoMet</note>
    </ligand>
</feature>
<dbReference type="InterPro" id="IPR007197">
    <property type="entry name" value="rSAM"/>
</dbReference>
<keyword evidence="3 8" id="KW-0949">S-adenosyl-L-methionine</keyword>
<dbReference type="RefSeq" id="WP_117561013.1">
    <property type="nucleotide sequence ID" value="NZ_BAABZL010000001.1"/>
</dbReference>
<dbReference type="Gene3D" id="3.20.20.70">
    <property type="entry name" value="Aldolase class I"/>
    <property type="match status" value="1"/>
</dbReference>
<evidence type="ECO:0000256" key="8">
    <source>
        <dbReference type="PIRSR" id="PIRSR004869-50"/>
    </source>
</evidence>
<keyword evidence="6 8" id="KW-0408">Iron</keyword>
<dbReference type="PANTHER" id="PTHR43075:SF1">
    <property type="entry name" value="FORMATE LYASE ACTIVATING ENZYME, PUTATIVE (AFU_ORTHOLOGUE AFUA_2G15630)-RELATED"/>
    <property type="match status" value="1"/>
</dbReference>
<keyword evidence="5" id="KW-0560">Oxidoreductase</keyword>
<dbReference type="GO" id="GO:0046872">
    <property type="term" value="F:metal ion binding"/>
    <property type="evidence" value="ECO:0007669"/>
    <property type="project" value="UniProtKB-KW"/>
</dbReference>
<reference evidence="10" key="3">
    <citation type="submission" date="2022-01" db="EMBL/GenBank/DDBJ databases">
        <title>Collection of gut derived symbiotic bacterial strains cultured from healthy donors.</title>
        <authorList>
            <person name="Lin H."/>
            <person name="Kohout C."/>
            <person name="Waligurski E."/>
            <person name="Pamer E.G."/>
        </authorList>
    </citation>
    <scope>NUCLEOTIDE SEQUENCE</scope>
    <source>
        <strain evidence="10">DFI.6.55</strain>
    </source>
</reference>
<dbReference type="CDD" id="cd01335">
    <property type="entry name" value="Radical_SAM"/>
    <property type="match status" value="1"/>
</dbReference>
<dbReference type="InterPro" id="IPR040085">
    <property type="entry name" value="MJ0674-like"/>
</dbReference>
<protein>
    <submittedName>
        <fullName evidence="10">Radical SAM protein</fullName>
    </submittedName>
</protein>
<gene>
    <name evidence="11" type="ORF">G5B36_13335</name>
    <name evidence="10" type="ORF">L0N08_16580</name>
</gene>
<dbReference type="InterPro" id="IPR016431">
    <property type="entry name" value="Pyrv-formate_lyase-activ_prd"/>
</dbReference>
<organism evidence="10 13">
    <name type="scientific">Enterocloster aldenensis</name>
    <dbReference type="NCBI Taxonomy" id="358742"/>
    <lineage>
        <taxon>Bacteria</taxon>
        <taxon>Bacillati</taxon>
        <taxon>Bacillota</taxon>
        <taxon>Clostridia</taxon>
        <taxon>Lachnospirales</taxon>
        <taxon>Lachnospiraceae</taxon>
        <taxon>Enterocloster</taxon>
    </lineage>
</organism>
<dbReference type="SFLD" id="SFLDG01099">
    <property type="entry name" value="Uncharacterised_Radical_SAM_Su"/>
    <property type="match status" value="1"/>
</dbReference>
<evidence type="ECO:0000313" key="10">
    <source>
        <dbReference type="EMBL" id="MCG4747043.1"/>
    </source>
</evidence>
<dbReference type="GO" id="GO:0051539">
    <property type="term" value="F:4 iron, 4 sulfur cluster binding"/>
    <property type="evidence" value="ECO:0007669"/>
    <property type="project" value="UniProtKB-KW"/>
</dbReference>
<dbReference type="SUPFAM" id="SSF102114">
    <property type="entry name" value="Radical SAM enzymes"/>
    <property type="match status" value="1"/>
</dbReference>
<dbReference type="PANTHER" id="PTHR43075">
    <property type="entry name" value="FORMATE LYASE ACTIVATING ENZYME, PUTATIVE (AFU_ORTHOLOGUE AFUA_2G15630)-RELATED"/>
    <property type="match status" value="1"/>
</dbReference>
<dbReference type="Proteomes" id="UP000669239">
    <property type="component" value="Unassembled WGS sequence"/>
</dbReference>
<evidence type="ECO:0000259" key="9">
    <source>
        <dbReference type="Pfam" id="PF04055"/>
    </source>
</evidence>
<dbReference type="EMBL" id="JAKNGE010000020">
    <property type="protein sequence ID" value="MCG4747043.1"/>
    <property type="molecule type" value="Genomic_DNA"/>
</dbReference>
<dbReference type="Proteomes" id="UP001299608">
    <property type="component" value="Unassembled WGS sequence"/>
</dbReference>
<evidence type="ECO:0000256" key="6">
    <source>
        <dbReference type="ARBA" id="ARBA00023004"/>
    </source>
</evidence>
<name>A0AAX1SFK5_9FIRM</name>
<feature type="binding site" evidence="8">
    <location>
        <position position="79"/>
    </location>
    <ligand>
        <name>[4Fe-4S] cluster</name>
        <dbReference type="ChEBI" id="CHEBI:49883"/>
        <note>4Fe-4S-S-AdoMet</note>
    </ligand>
</feature>
<keyword evidence="7 8" id="KW-0411">Iron-sulfur</keyword>
<proteinExistence type="inferred from homology"/>
<dbReference type="AlphaFoldDB" id="A0AAX1SFK5"/>
<evidence type="ECO:0000256" key="5">
    <source>
        <dbReference type="ARBA" id="ARBA00023002"/>
    </source>
</evidence>
<dbReference type="GO" id="GO:0016491">
    <property type="term" value="F:oxidoreductase activity"/>
    <property type="evidence" value="ECO:0007669"/>
    <property type="project" value="UniProtKB-KW"/>
</dbReference>
<evidence type="ECO:0000313" key="12">
    <source>
        <dbReference type="Proteomes" id="UP000669239"/>
    </source>
</evidence>
<evidence type="ECO:0000313" key="11">
    <source>
        <dbReference type="EMBL" id="NSJ49676.1"/>
    </source>
</evidence>
<feature type="binding site" evidence="8">
    <location>
        <position position="76"/>
    </location>
    <ligand>
        <name>[4Fe-4S] cluster</name>
        <dbReference type="ChEBI" id="CHEBI:49883"/>
        <note>4Fe-4S-S-AdoMet</note>
    </ligand>
</feature>
<comment type="caution">
    <text evidence="10">The sequence shown here is derived from an EMBL/GenBank/DDBJ whole genome shotgun (WGS) entry which is preliminary data.</text>
</comment>
<evidence type="ECO:0000256" key="2">
    <source>
        <dbReference type="ARBA" id="ARBA00022485"/>
    </source>
</evidence>
<evidence type="ECO:0000256" key="4">
    <source>
        <dbReference type="ARBA" id="ARBA00022723"/>
    </source>
</evidence>
<dbReference type="GeneID" id="97205172"/>
<keyword evidence="12" id="KW-1185">Reference proteome</keyword>
<dbReference type="SFLD" id="SFLDS00029">
    <property type="entry name" value="Radical_SAM"/>
    <property type="match status" value="1"/>
</dbReference>
<evidence type="ECO:0000256" key="3">
    <source>
        <dbReference type="ARBA" id="ARBA00022691"/>
    </source>
</evidence>
<dbReference type="InterPro" id="IPR058240">
    <property type="entry name" value="rSAM_sf"/>
</dbReference>
<evidence type="ECO:0000256" key="7">
    <source>
        <dbReference type="ARBA" id="ARBA00023014"/>
    </source>
</evidence>
<reference evidence="11 12" key="1">
    <citation type="journal article" date="2020" name="Cell Host Microbe">
        <title>Functional and Genomic Variation between Human-Derived Isolates of Lachnospiraceae Reveals Inter- and Intra-Species Diversity.</title>
        <authorList>
            <person name="Sorbara M.T."/>
            <person name="Littmann E.R."/>
            <person name="Fontana E."/>
            <person name="Moody T.U."/>
            <person name="Kohout C.E."/>
            <person name="Gjonbalaj M."/>
            <person name="Eaton V."/>
            <person name="Seok R."/>
            <person name="Leiner I.M."/>
            <person name="Pamer E.G."/>
        </authorList>
    </citation>
    <scope>NUCLEOTIDE SEQUENCE [LARGE SCALE GENOMIC DNA]</scope>
    <source>
        <strain evidence="11 12">MSK.1.17</strain>
    </source>
</reference>
<reference evidence="11" key="2">
    <citation type="submission" date="2020-02" db="EMBL/GenBank/DDBJ databases">
        <authorList>
            <person name="Littmann E."/>
            <person name="Sorbara M."/>
        </authorList>
    </citation>
    <scope>NUCLEOTIDE SEQUENCE</scope>
    <source>
        <strain evidence="11">MSK.1.17</strain>
    </source>
</reference>
<comment type="similarity">
    <text evidence="1">Belongs to the organic radical-activating enzymes family.</text>
</comment>
<keyword evidence="4 8" id="KW-0479">Metal-binding</keyword>
<feature type="domain" description="Radical SAM core" evidence="9">
    <location>
        <begin position="67"/>
        <end position="232"/>
    </location>
</feature>
<accession>A0AAX1SFK5</accession>